<feature type="transmembrane region" description="Helical" evidence="5">
    <location>
        <begin position="243"/>
        <end position="264"/>
    </location>
</feature>
<dbReference type="InterPro" id="IPR000276">
    <property type="entry name" value="GPCR_Rhodpsn"/>
</dbReference>
<dbReference type="GO" id="GO:0004930">
    <property type="term" value="F:G protein-coupled receptor activity"/>
    <property type="evidence" value="ECO:0007669"/>
    <property type="project" value="InterPro"/>
</dbReference>
<dbReference type="KEGG" id="aplc:110989542"/>
<name>A0A8B7ZVX8_ACAPL</name>
<evidence type="ECO:0000313" key="7">
    <source>
        <dbReference type="Proteomes" id="UP000694845"/>
    </source>
</evidence>
<dbReference type="GeneID" id="110989542"/>
<protein>
    <submittedName>
        <fullName evidence="8">Bombesin receptor subtype-3-like</fullName>
    </submittedName>
</protein>
<dbReference type="Gene3D" id="1.20.1070.10">
    <property type="entry name" value="Rhodopsin 7-helix transmembrane proteins"/>
    <property type="match status" value="1"/>
</dbReference>
<reference evidence="8" key="1">
    <citation type="submission" date="2025-08" db="UniProtKB">
        <authorList>
            <consortium name="RefSeq"/>
        </authorList>
    </citation>
    <scope>IDENTIFICATION</scope>
</reference>
<feature type="transmembrane region" description="Helical" evidence="5">
    <location>
        <begin position="210"/>
        <end position="231"/>
    </location>
</feature>
<feature type="transmembrane region" description="Helical" evidence="5">
    <location>
        <begin position="134"/>
        <end position="156"/>
    </location>
</feature>
<dbReference type="PROSITE" id="PS50262">
    <property type="entry name" value="G_PROTEIN_RECEP_F1_2"/>
    <property type="match status" value="1"/>
</dbReference>
<feature type="transmembrane region" description="Helical" evidence="5">
    <location>
        <begin position="47"/>
        <end position="70"/>
    </location>
</feature>
<evidence type="ECO:0000256" key="1">
    <source>
        <dbReference type="ARBA" id="ARBA00004370"/>
    </source>
</evidence>
<dbReference type="PANTHER" id="PTHR45698:SF1">
    <property type="entry name" value="TRACE AMINE-ASSOCIATED RECEPTOR 13C-LIKE"/>
    <property type="match status" value="1"/>
</dbReference>
<gene>
    <name evidence="8" type="primary">LOC110989542</name>
</gene>
<dbReference type="SUPFAM" id="SSF81321">
    <property type="entry name" value="Family A G protein-coupled receptor-like"/>
    <property type="match status" value="1"/>
</dbReference>
<dbReference type="GO" id="GO:0016020">
    <property type="term" value="C:membrane"/>
    <property type="evidence" value="ECO:0007669"/>
    <property type="project" value="UniProtKB-SubCell"/>
</dbReference>
<evidence type="ECO:0000259" key="6">
    <source>
        <dbReference type="PROSITE" id="PS50262"/>
    </source>
</evidence>
<evidence type="ECO:0000313" key="8">
    <source>
        <dbReference type="RefSeq" id="XP_022109703.1"/>
    </source>
</evidence>
<keyword evidence="2 5" id="KW-0812">Transmembrane</keyword>
<comment type="subcellular location">
    <subcellularLocation>
        <location evidence="1">Membrane</location>
    </subcellularLocation>
</comment>
<feature type="transmembrane region" description="Helical" evidence="5">
    <location>
        <begin position="7"/>
        <end position="27"/>
    </location>
</feature>
<keyword evidence="4 5" id="KW-0472">Membrane</keyword>
<feature type="domain" description="G-protein coupled receptors family 1 profile" evidence="6">
    <location>
        <begin position="1"/>
        <end position="262"/>
    </location>
</feature>
<dbReference type="PANTHER" id="PTHR45698">
    <property type="entry name" value="TRACE AMINE-ASSOCIATED RECEPTOR 19N-RELATED"/>
    <property type="match status" value="1"/>
</dbReference>
<dbReference type="Proteomes" id="UP000694845">
    <property type="component" value="Unplaced"/>
</dbReference>
<keyword evidence="3 5" id="KW-1133">Transmembrane helix</keyword>
<feature type="transmembrane region" description="Helical" evidence="5">
    <location>
        <begin position="91"/>
        <end position="114"/>
    </location>
</feature>
<dbReference type="CDD" id="cd00637">
    <property type="entry name" value="7tm_classA_rhodopsin-like"/>
    <property type="match status" value="1"/>
</dbReference>
<dbReference type="OrthoDB" id="5975505at2759"/>
<dbReference type="PRINTS" id="PR00237">
    <property type="entry name" value="GPCRRHODOPSN"/>
</dbReference>
<dbReference type="InterPro" id="IPR017452">
    <property type="entry name" value="GPCR_Rhodpsn_7TM"/>
</dbReference>
<evidence type="ECO:0000256" key="2">
    <source>
        <dbReference type="ARBA" id="ARBA00022692"/>
    </source>
</evidence>
<organism evidence="7 8">
    <name type="scientific">Acanthaster planci</name>
    <name type="common">Crown-of-thorns starfish</name>
    <dbReference type="NCBI Taxonomy" id="133434"/>
    <lineage>
        <taxon>Eukaryota</taxon>
        <taxon>Metazoa</taxon>
        <taxon>Echinodermata</taxon>
        <taxon>Eleutherozoa</taxon>
        <taxon>Asterozoa</taxon>
        <taxon>Asteroidea</taxon>
        <taxon>Valvatacea</taxon>
        <taxon>Valvatida</taxon>
        <taxon>Acanthasteridae</taxon>
        <taxon>Acanthaster</taxon>
    </lineage>
</organism>
<dbReference type="RefSeq" id="XP_022109703.1">
    <property type="nucleotide sequence ID" value="XM_022254011.1"/>
</dbReference>
<dbReference type="Pfam" id="PF00001">
    <property type="entry name" value="7tm_1"/>
    <property type="match status" value="1"/>
</dbReference>
<dbReference type="OMA" id="MACCWIL"/>
<sequence length="302" mass="33913">MRTRTNAFIFNQAVIDLLGSVVILMQTDVPLPDPLPDNAAGWIWCHIWISNFMIIIFYVPSTFNLLALTLERYFAIVYPYKYQITFATNPRLKVGVTMACCWILGVAIKSYTILIVEKTADGKCVSRPISGSTVIGILTVFLQYIIPAAVMLFAYIHTSVELKRQAARVGPVMTMGCSVSSADRPVSNAAPQENLTASLLRARRNVFKTLLVVFATFLVCWSPNQILFLMFNLGWKVKFSDWHFLLTLALVATNSCVNPFIYALKYQQFRNGVRQAFCQGRPSVNSIPYGNDNPTTRTELNV</sequence>
<evidence type="ECO:0000256" key="5">
    <source>
        <dbReference type="SAM" id="Phobius"/>
    </source>
</evidence>
<dbReference type="AlphaFoldDB" id="A0A8B7ZVX8"/>
<accession>A0A8B7ZVX8</accession>
<evidence type="ECO:0000256" key="4">
    <source>
        <dbReference type="ARBA" id="ARBA00023136"/>
    </source>
</evidence>
<proteinExistence type="predicted"/>
<keyword evidence="7" id="KW-1185">Reference proteome</keyword>
<evidence type="ECO:0000256" key="3">
    <source>
        <dbReference type="ARBA" id="ARBA00022989"/>
    </source>
</evidence>